<dbReference type="KEGG" id="rsq:Rsph17025_2145"/>
<dbReference type="SMART" id="SM00935">
    <property type="entry name" value="OmpH"/>
    <property type="match status" value="1"/>
</dbReference>
<dbReference type="eggNOG" id="COG2825">
    <property type="taxonomic scope" value="Bacteria"/>
</dbReference>
<protein>
    <submittedName>
        <fullName evidence="3">Outer membrane chaperone Skp (OmpH)</fullName>
    </submittedName>
</protein>
<proteinExistence type="predicted"/>
<dbReference type="AlphaFoldDB" id="A4WUH1"/>
<dbReference type="Gene3D" id="3.30.910.20">
    <property type="entry name" value="Skp domain"/>
    <property type="match status" value="1"/>
</dbReference>
<feature type="signal peptide" evidence="2">
    <location>
        <begin position="1"/>
        <end position="21"/>
    </location>
</feature>
<keyword evidence="2" id="KW-0732">Signal</keyword>
<sequence precursor="true">MRRLPVVALACALALPGAARAQSDAAPVPAGVAVIDQSRLITDTSLGRALEQRFLAASRALIAENREIEAALEAEERALTAQRGSLEPDEFRRLAADFDTRVEGIRDAQEAKSRGLTRQRDEERQRIVEQALPILARLMQERGAMVLIDRGSVVLSRDAADITDEAIERLDARTPADAAPAEGEAAPSSGAAPPQGADGPPPPAGEAPLPPPASP</sequence>
<feature type="compositionally biased region" description="Low complexity" evidence="1">
    <location>
        <begin position="175"/>
        <end position="198"/>
    </location>
</feature>
<dbReference type="EMBL" id="CP000661">
    <property type="protein sequence ID" value="ABP71035.1"/>
    <property type="molecule type" value="Genomic_DNA"/>
</dbReference>
<dbReference type="InterPro" id="IPR024930">
    <property type="entry name" value="Skp_dom_sf"/>
</dbReference>
<feature type="chain" id="PRO_5002674643" evidence="2">
    <location>
        <begin position="22"/>
        <end position="215"/>
    </location>
</feature>
<accession>A4WUH1</accession>
<evidence type="ECO:0000256" key="2">
    <source>
        <dbReference type="SAM" id="SignalP"/>
    </source>
</evidence>
<evidence type="ECO:0000256" key="1">
    <source>
        <dbReference type="SAM" id="MobiDB-lite"/>
    </source>
</evidence>
<dbReference type="GO" id="GO:0051082">
    <property type="term" value="F:unfolded protein binding"/>
    <property type="evidence" value="ECO:0007669"/>
    <property type="project" value="InterPro"/>
</dbReference>
<reference evidence="3" key="1">
    <citation type="submission" date="2007-04" db="EMBL/GenBank/DDBJ databases">
        <title>Complete sequence of chromosome of Rhodobacter sphaeroides ATCC 17025.</title>
        <authorList>
            <consortium name="US DOE Joint Genome Institute"/>
            <person name="Copeland A."/>
            <person name="Lucas S."/>
            <person name="Lapidus A."/>
            <person name="Barry K."/>
            <person name="Detter J.C."/>
            <person name="Glavina del Rio T."/>
            <person name="Hammon N."/>
            <person name="Israni S."/>
            <person name="Dalin E."/>
            <person name="Tice H."/>
            <person name="Pitluck S."/>
            <person name="Chertkov O."/>
            <person name="Brettin T."/>
            <person name="Bruce D."/>
            <person name="Han C."/>
            <person name="Schmutz J."/>
            <person name="Larimer F."/>
            <person name="Land M."/>
            <person name="Hauser L."/>
            <person name="Kyrpides N."/>
            <person name="Kim E."/>
            <person name="Richardson P."/>
            <person name="Mackenzie C."/>
            <person name="Choudhary M."/>
            <person name="Donohue T.J."/>
            <person name="Kaplan S."/>
        </authorList>
    </citation>
    <scope>NUCLEOTIDE SEQUENCE [LARGE SCALE GENOMIC DNA]</scope>
    <source>
        <strain evidence="3">ATCC 17025</strain>
    </source>
</reference>
<name>A4WUH1_CERS5</name>
<dbReference type="STRING" id="349102.Rsph17025_2145"/>
<feature type="region of interest" description="Disordered" evidence="1">
    <location>
        <begin position="168"/>
        <end position="215"/>
    </location>
</feature>
<gene>
    <name evidence="3" type="ordered locus">Rsph17025_2145</name>
</gene>
<dbReference type="InterPro" id="IPR005632">
    <property type="entry name" value="Chaperone_Skp"/>
</dbReference>
<dbReference type="SUPFAM" id="SSF111384">
    <property type="entry name" value="OmpH-like"/>
    <property type="match status" value="1"/>
</dbReference>
<feature type="compositionally biased region" description="Pro residues" evidence="1">
    <location>
        <begin position="199"/>
        <end position="215"/>
    </location>
</feature>
<dbReference type="HOGENOM" id="CLU_085354_1_1_5"/>
<evidence type="ECO:0000313" key="3">
    <source>
        <dbReference type="EMBL" id="ABP71035.1"/>
    </source>
</evidence>
<organism evidence="3">
    <name type="scientific">Cereibacter sphaeroides (strain ATCC 17025 / ATH 2.4.3)</name>
    <name type="common">Rhodobacter sphaeroides</name>
    <dbReference type="NCBI Taxonomy" id="349102"/>
    <lineage>
        <taxon>Bacteria</taxon>
        <taxon>Pseudomonadati</taxon>
        <taxon>Pseudomonadota</taxon>
        <taxon>Alphaproteobacteria</taxon>
        <taxon>Rhodobacterales</taxon>
        <taxon>Paracoccaceae</taxon>
        <taxon>Cereibacter</taxon>
    </lineage>
</organism>
<dbReference type="Pfam" id="PF03938">
    <property type="entry name" value="OmpH"/>
    <property type="match status" value="1"/>
</dbReference>